<accession>A0A4R5LME3</accession>
<name>A0A4R5LME3_9BURK</name>
<dbReference type="Pfam" id="PF00557">
    <property type="entry name" value="Peptidase_M24"/>
    <property type="match status" value="1"/>
</dbReference>
<proteinExistence type="predicted"/>
<protein>
    <submittedName>
        <fullName evidence="2">Aminopeptidase P family protein</fullName>
    </submittedName>
</protein>
<evidence type="ECO:0000313" key="3">
    <source>
        <dbReference type="Proteomes" id="UP000295606"/>
    </source>
</evidence>
<dbReference type="InterPro" id="IPR050659">
    <property type="entry name" value="Peptidase_M24B"/>
</dbReference>
<dbReference type="EMBL" id="SMOD01000001">
    <property type="protein sequence ID" value="TDG11022.1"/>
    <property type="molecule type" value="Genomic_DNA"/>
</dbReference>
<evidence type="ECO:0000259" key="1">
    <source>
        <dbReference type="Pfam" id="PF00557"/>
    </source>
</evidence>
<dbReference type="SUPFAM" id="SSF53092">
    <property type="entry name" value="Creatinase/prolidase N-terminal domain"/>
    <property type="match status" value="1"/>
</dbReference>
<dbReference type="CDD" id="cd01066">
    <property type="entry name" value="APP_MetAP"/>
    <property type="match status" value="1"/>
</dbReference>
<dbReference type="OrthoDB" id="9803194at2"/>
<dbReference type="InterPro" id="IPR036005">
    <property type="entry name" value="Creatinase/aminopeptidase-like"/>
</dbReference>
<sequence length="410" mass="46162">MTSAPLFDEAHNTIEPNGKDAILRDVRAWRLARVQEQLRKQNVPAILLYDPVNIRYATDTSNMQVWAGRNPARYVMVFADGRVIAWEFHSSEHVWDGLDLDVELRGALSWTFFNAGHEAERRAQAWGAEIVDVLRQHAPGESVLAVDRLDPFGAAYLEKHGILLLDGQALMETARLIKSSGELVLIGESLRTCELGIERMKRELRAGMTENDLWANLHYENIRHGGEWIETRLLASGDRTNPWMHESSSRVLQKGDLLAFDTDMVGPNGYCSDISRTWLVGDGRPSDEQRKLYEYAYAQVHFNMDLLQPGMTFREFSEKAWKIPDPFVKNRYCCLAHGIGMVDEYPSIAHQVDWDSAGYDGGFEVGMTVCVESYIGAEGGTQGVKLEQQVVLTENGCASLTGCAFETDWL</sequence>
<keyword evidence="2" id="KW-0378">Hydrolase</keyword>
<comment type="caution">
    <text evidence="2">The sequence shown here is derived from an EMBL/GenBank/DDBJ whole genome shotgun (WGS) entry which is preliminary data.</text>
</comment>
<dbReference type="InterPro" id="IPR029149">
    <property type="entry name" value="Creatin/AminoP/Spt16_N"/>
</dbReference>
<reference evidence="2 3" key="1">
    <citation type="submission" date="2019-03" db="EMBL/GenBank/DDBJ databases">
        <title>Paraburkholderia sp. isolated from native Mimosa gymnas in Guartela State Park, Brazil.</title>
        <authorList>
            <person name="Paulitsch F."/>
            <person name="Hungria M."/>
            <person name="Delamuta J.R.M."/>
            <person name="Ribeiro R.A."/>
            <person name="Dall'Agnol R."/>
            <person name="Silva J.S.B."/>
        </authorList>
    </citation>
    <scope>NUCLEOTIDE SEQUENCE [LARGE SCALE GENOMIC DNA]</scope>
    <source>
        <strain evidence="2 3">CNPSo 3008</strain>
    </source>
</reference>
<gene>
    <name evidence="2" type="ORF">E1N52_01850</name>
</gene>
<keyword evidence="2" id="KW-0645">Protease</keyword>
<dbReference type="Gene3D" id="3.40.350.10">
    <property type="entry name" value="Creatinase/prolidase N-terminal domain"/>
    <property type="match status" value="1"/>
</dbReference>
<evidence type="ECO:0000313" key="2">
    <source>
        <dbReference type="EMBL" id="TDG11022.1"/>
    </source>
</evidence>
<dbReference type="Proteomes" id="UP000295606">
    <property type="component" value="Unassembled WGS sequence"/>
</dbReference>
<keyword evidence="2" id="KW-0031">Aminopeptidase</keyword>
<dbReference type="RefSeq" id="WP_133179650.1">
    <property type="nucleotide sequence ID" value="NZ_SMOD01000001.1"/>
</dbReference>
<feature type="domain" description="Peptidase M24" evidence="1">
    <location>
        <begin position="188"/>
        <end position="394"/>
    </location>
</feature>
<dbReference type="PANTHER" id="PTHR46112">
    <property type="entry name" value="AMINOPEPTIDASE"/>
    <property type="match status" value="1"/>
</dbReference>
<dbReference type="PANTHER" id="PTHR46112:SF2">
    <property type="entry name" value="XAA-PRO AMINOPEPTIDASE P-RELATED"/>
    <property type="match status" value="1"/>
</dbReference>
<dbReference type="AlphaFoldDB" id="A0A4R5LME3"/>
<dbReference type="SUPFAM" id="SSF55920">
    <property type="entry name" value="Creatinase/aminopeptidase"/>
    <property type="match status" value="1"/>
</dbReference>
<dbReference type="GO" id="GO:0004177">
    <property type="term" value="F:aminopeptidase activity"/>
    <property type="evidence" value="ECO:0007669"/>
    <property type="project" value="UniProtKB-KW"/>
</dbReference>
<dbReference type="Gene3D" id="3.90.230.10">
    <property type="entry name" value="Creatinase/methionine aminopeptidase superfamily"/>
    <property type="match status" value="1"/>
</dbReference>
<dbReference type="InterPro" id="IPR000994">
    <property type="entry name" value="Pept_M24"/>
</dbReference>
<organism evidence="2 3">
    <name type="scientific">Paraburkholderia guartelaensis</name>
    <dbReference type="NCBI Taxonomy" id="2546446"/>
    <lineage>
        <taxon>Bacteria</taxon>
        <taxon>Pseudomonadati</taxon>
        <taxon>Pseudomonadota</taxon>
        <taxon>Betaproteobacteria</taxon>
        <taxon>Burkholderiales</taxon>
        <taxon>Burkholderiaceae</taxon>
        <taxon>Paraburkholderia</taxon>
    </lineage>
</organism>